<proteinExistence type="predicted"/>
<gene>
    <name evidence="1" type="ORF">K491DRAFT_305371</name>
</gene>
<dbReference type="EMBL" id="MU004320">
    <property type="protein sequence ID" value="KAF2657880.1"/>
    <property type="molecule type" value="Genomic_DNA"/>
</dbReference>
<organism evidence="1 2">
    <name type="scientific">Lophiostoma macrostomum CBS 122681</name>
    <dbReference type="NCBI Taxonomy" id="1314788"/>
    <lineage>
        <taxon>Eukaryota</taxon>
        <taxon>Fungi</taxon>
        <taxon>Dikarya</taxon>
        <taxon>Ascomycota</taxon>
        <taxon>Pezizomycotina</taxon>
        <taxon>Dothideomycetes</taxon>
        <taxon>Pleosporomycetidae</taxon>
        <taxon>Pleosporales</taxon>
        <taxon>Lophiostomataceae</taxon>
        <taxon>Lophiostoma</taxon>
    </lineage>
</organism>
<evidence type="ECO:0000313" key="1">
    <source>
        <dbReference type="EMBL" id="KAF2657880.1"/>
    </source>
</evidence>
<reference evidence="1" key="1">
    <citation type="journal article" date="2020" name="Stud. Mycol.">
        <title>101 Dothideomycetes genomes: a test case for predicting lifestyles and emergence of pathogens.</title>
        <authorList>
            <person name="Haridas S."/>
            <person name="Albert R."/>
            <person name="Binder M."/>
            <person name="Bloem J."/>
            <person name="Labutti K."/>
            <person name="Salamov A."/>
            <person name="Andreopoulos B."/>
            <person name="Baker S."/>
            <person name="Barry K."/>
            <person name="Bills G."/>
            <person name="Bluhm B."/>
            <person name="Cannon C."/>
            <person name="Castanera R."/>
            <person name="Culley D."/>
            <person name="Daum C."/>
            <person name="Ezra D."/>
            <person name="Gonzalez J."/>
            <person name="Henrissat B."/>
            <person name="Kuo A."/>
            <person name="Liang C."/>
            <person name="Lipzen A."/>
            <person name="Lutzoni F."/>
            <person name="Magnuson J."/>
            <person name="Mondo S."/>
            <person name="Nolan M."/>
            <person name="Ohm R."/>
            <person name="Pangilinan J."/>
            <person name="Park H.-J."/>
            <person name="Ramirez L."/>
            <person name="Alfaro M."/>
            <person name="Sun H."/>
            <person name="Tritt A."/>
            <person name="Yoshinaga Y."/>
            <person name="Zwiers L.-H."/>
            <person name="Turgeon B."/>
            <person name="Goodwin S."/>
            <person name="Spatafora J."/>
            <person name="Crous P."/>
            <person name="Grigoriev I."/>
        </authorList>
    </citation>
    <scope>NUCLEOTIDE SEQUENCE</scope>
    <source>
        <strain evidence="1">CBS 122681</strain>
    </source>
</reference>
<dbReference type="Proteomes" id="UP000799324">
    <property type="component" value="Unassembled WGS sequence"/>
</dbReference>
<keyword evidence="2" id="KW-1185">Reference proteome</keyword>
<sequence>MTIQKTQEMIPLTLPNVSFPRDLRHSTGRSIPTTGPLILRASKVNDHLQFSGDTFLLERELLPICVSGRLRRTIVTLTTAGNTITRRSCIMSLISKPFFTSTEEHGIHVRGSIPGIFTAGVPNSWQDMEFRSDKQYRSMHRQYSVCGSDRRELSHTPQTEELPTIKVRILEETHLVESSQPAVTSTGG</sequence>
<protein>
    <submittedName>
        <fullName evidence="1">Uncharacterized protein</fullName>
    </submittedName>
</protein>
<name>A0A6A6TDH2_9PLEO</name>
<accession>A0A6A6TDH2</accession>
<evidence type="ECO:0000313" key="2">
    <source>
        <dbReference type="Proteomes" id="UP000799324"/>
    </source>
</evidence>
<dbReference type="AlphaFoldDB" id="A0A6A6TDH2"/>